<dbReference type="PANTHER" id="PTHR21666:SF270">
    <property type="entry name" value="MUREIN HYDROLASE ACTIVATOR ENVC"/>
    <property type="match status" value="1"/>
</dbReference>
<keyword evidence="1" id="KW-0929">Antimicrobial</keyword>
<sequence length="444" mass="49416">MLKLQRNYRADITIGTFDEQTGDRITTDNIILEPPITCNLLTNVGSYTTSNTGVFQFINLSQRTRAKLWLDVYERGKKWLQIKFYAGYNNTMPLIFQGECNFCLSSRPGGSTEWITELQTQNNGDFFKYGFLNATFTEGTDLKDILKTAFEKFPNLKVGYITPDIQPLPRNKTFIGQTWDILGRSYGGYDIFLDQFGNFNILGDNDVIPGEIQVISEESGLLGAPRRANVFVEVDTIFEPQLRTGQTISLVSRLMPSFNQAYKVINVKHQGIISPTQSGQLITTATLAIIIDEPHVLSDTTQETYSGSTTTGQWQKPVQGVVSSPFGRRTAPIKGASTNHQGMDIAASYNTPIYAPANGRVFFNNWNDGYGKCIKIDHGTINGKKVTSLYGHLNSIQVDYNQIVYEGNQIGLVGSTGKSDGPHLHFEVREDGTAVNPTKYIGNY</sequence>
<dbReference type="EMBL" id="BK015070">
    <property type="protein sequence ID" value="DAD89822.1"/>
    <property type="molecule type" value="Genomic_DNA"/>
</dbReference>
<name>A0A8S5N5E6_9CAUD</name>
<dbReference type="Pfam" id="PF22759">
    <property type="entry name" value="E217_GP41"/>
    <property type="match status" value="1"/>
</dbReference>
<keyword evidence="2" id="KW-0081">Bacteriolytic enzyme</keyword>
<dbReference type="GO" id="GO:0031640">
    <property type="term" value="P:killing of cells of another organism"/>
    <property type="evidence" value="ECO:0007669"/>
    <property type="project" value="UniProtKB-KW"/>
</dbReference>
<reference evidence="4" key="1">
    <citation type="journal article" date="2021" name="Proc. Natl. Acad. Sci. U.S.A.">
        <title>A Catalog of Tens of Thousands of Viruses from Human Metagenomes Reveals Hidden Associations with Chronic Diseases.</title>
        <authorList>
            <person name="Tisza M.J."/>
            <person name="Buck C.B."/>
        </authorList>
    </citation>
    <scope>NUCLEOTIDE SEQUENCE</scope>
    <source>
        <strain evidence="4">Ctsip2</strain>
    </source>
</reference>
<evidence type="ECO:0000256" key="1">
    <source>
        <dbReference type="ARBA" id="ARBA00022529"/>
    </source>
</evidence>
<dbReference type="GO" id="GO:0042742">
    <property type="term" value="P:defense response to bacterium"/>
    <property type="evidence" value="ECO:0007669"/>
    <property type="project" value="UniProtKB-KW"/>
</dbReference>
<evidence type="ECO:0000313" key="4">
    <source>
        <dbReference type="EMBL" id="DAD89822.1"/>
    </source>
</evidence>
<feature type="domain" description="M23ase beta-sheet core" evidence="3">
    <location>
        <begin position="339"/>
        <end position="437"/>
    </location>
</feature>
<dbReference type="Pfam" id="PF01551">
    <property type="entry name" value="Peptidase_M23"/>
    <property type="match status" value="1"/>
</dbReference>
<dbReference type="SUPFAM" id="SSF51261">
    <property type="entry name" value="Duplicated hybrid motif"/>
    <property type="match status" value="1"/>
</dbReference>
<dbReference type="PANTHER" id="PTHR21666">
    <property type="entry name" value="PEPTIDASE-RELATED"/>
    <property type="match status" value="1"/>
</dbReference>
<dbReference type="Gene3D" id="2.70.70.10">
    <property type="entry name" value="Glucose Permease (Domain IIA)"/>
    <property type="match status" value="1"/>
</dbReference>
<dbReference type="CDD" id="cd12797">
    <property type="entry name" value="M23_peptidase"/>
    <property type="match status" value="1"/>
</dbReference>
<evidence type="ECO:0000259" key="3">
    <source>
        <dbReference type="Pfam" id="PF01551"/>
    </source>
</evidence>
<accession>A0A8S5N5E6</accession>
<dbReference type="InterPro" id="IPR054496">
    <property type="entry name" value="E217_GP41"/>
</dbReference>
<dbReference type="GO" id="GO:0004222">
    <property type="term" value="F:metalloendopeptidase activity"/>
    <property type="evidence" value="ECO:0007669"/>
    <property type="project" value="TreeGrafter"/>
</dbReference>
<organism evidence="4">
    <name type="scientific">Myoviridae sp. ctsip2</name>
    <dbReference type="NCBI Taxonomy" id="2826705"/>
    <lineage>
        <taxon>Viruses</taxon>
        <taxon>Duplodnaviria</taxon>
        <taxon>Heunggongvirae</taxon>
        <taxon>Uroviricota</taxon>
        <taxon>Caudoviricetes</taxon>
    </lineage>
</organism>
<dbReference type="InterPro" id="IPR016047">
    <property type="entry name" value="M23ase_b-sheet_dom"/>
</dbReference>
<proteinExistence type="predicted"/>
<dbReference type="InterPro" id="IPR050570">
    <property type="entry name" value="Cell_wall_metabolism_enzyme"/>
</dbReference>
<evidence type="ECO:0000256" key="2">
    <source>
        <dbReference type="ARBA" id="ARBA00022638"/>
    </source>
</evidence>
<dbReference type="InterPro" id="IPR011055">
    <property type="entry name" value="Dup_hybrid_motif"/>
</dbReference>
<protein>
    <submittedName>
        <fullName evidence="4">Tail protein</fullName>
    </submittedName>
</protein>